<dbReference type="PROSITE" id="PS51433">
    <property type="entry name" value="PNT"/>
    <property type="match status" value="1"/>
</dbReference>
<feature type="region of interest" description="Disordered" evidence="1">
    <location>
        <begin position="1"/>
        <end position="24"/>
    </location>
</feature>
<evidence type="ECO:0000259" key="2">
    <source>
        <dbReference type="PROSITE" id="PS51433"/>
    </source>
</evidence>
<dbReference type="Pfam" id="PF02198">
    <property type="entry name" value="SAM_PNT"/>
    <property type="match status" value="1"/>
</dbReference>
<accession>A0A8S3ZSX0</accession>
<evidence type="ECO:0000313" key="4">
    <source>
        <dbReference type="Proteomes" id="UP000678393"/>
    </source>
</evidence>
<dbReference type="Gene3D" id="1.10.150.50">
    <property type="entry name" value="Transcription Factor, Ets-1"/>
    <property type="match status" value="1"/>
</dbReference>
<dbReference type="SMART" id="SM00251">
    <property type="entry name" value="SAM_PNT"/>
    <property type="match status" value="1"/>
</dbReference>
<keyword evidence="4" id="KW-1185">Reference proteome</keyword>
<feature type="compositionally biased region" description="Polar residues" evidence="1">
    <location>
        <begin position="9"/>
        <end position="18"/>
    </location>
</feature>
<evidence type="ECO:0000313" key="3">
    <source>
        <dbReference type="EMBL" id="CAG5131088.1"/>
    </source>
</evidence>
<evidence type="ECO:0000256" key="1">
    <source>
        <dbReference type="SAM" id="MobiDB-lite"/>
    </source>
</evidence>
<sequence>MEVRIQLEDSGSTDSTGRPSPIQAEYLPACDHSSQGEMARPQVALVPSHLATPPMLWTPHDVKSWLEFCVKEFSLRPVCLDKFDLNGKALLLLTRTDFIERAPHAGDILYNVFQRLLQQEGPAYLRSPIFLPAPAHFLSPGADTLPRPLPAQNGRSLYIPIRPQPQAPVCSSISNATCSNSGSLIFSVDEETSTGGPGVP</sequence>
<reference evidence="3" key="1">
    <citation type="submission" date="2021-04" db="EMBL/GenBank/DDBJ databases">
        <authorList>
            <consortium name="Molecular Ecology Group"/>
        </authorList>
    </citation>
    <scope>NUCLEOTIDE SEQUENCE</scope>
</reference>
<organism evidence="3 4">
    <name type="scientific">Candidula unifasciata</name>
    <dbReference type="NCBI Taxonomy" id="100452"/>
    <lineage>
        <taxon>Eukaryota</taxon>
        <taxon>Metazoa</taxon>
        <taxon>Spiralia</taxon>
        <taxon>Lophotrochozoa</taxon>
        <taxon>Mollusca</taxon>
        <taxon>Gastropoda</taxon>
        <taxon>Heterobranchia</taxon>
        <taxon>Euthyneura</taxon>
        <taxon>Panpulmonata</taxon>
        <taxon>Eupulmonata</taxon>
        <taxon>Stylommatophora</taxon>
        <taxon>Helicina</taxon>
        <taxon>Helicoidea</taxon>
        <taxon>Geomitridae</taxon>
        <taxon>Candidula</taxon>
    </lineage>
</organism>
<dbReference type="SUPFAM" id="SSF47769">
    <property type="entry name" value="SAM/Pointed domain"/>
    <property type="match status" value="1"/>
</dbReference>
<comment type="caution">
    <text evidence="3">The sequence shown here is derived from an EMBL/GenBank/DDBJ whole genome shotgun (WGS) entry which is preliminary data.</text>
</comment>
<protein>
    <recommendedName>
        <fullName evidence="2">PNT domain-containing protein</fullName>
    </recommendedName>
</protein>
<dbReference type="GO" id="GO:0043565">
    <property type="term" value="F:sequence-specific DNA binding"/>
    <property type="evidence" value="ECO:0007669"/>
    <property type="project" value="InterPro"/>
</dbReference>
<dbReference type="OrthoDB" id="10042983at2759"/>
<proteinExistence type="predicted"/>
<dbReference type="InterPro" id="IPR003118">
    <property type="entry name" value="Pointed_dom"/>
</dbReference>
<dbReference type="Proteomes" id="UP000678393">
    <property type="component" value="Unassembled WGS sequence"/>
</dbReference>
<dbReference type="InterPro" id="IPR013761">
    <property type="entry name" value="SAM/pointed_sf"/>
</dbReference>
<gene>
    <name evidence="3" type="ORF">CUNI_LOCUS16646</name>
</gene>
<name>A0A8S3ZSX0_9EUPU</name>
<feature type="domain" description="PNT" evidence="2">
    <location>
        <begin position="36"/>
        <end position="120"/>
    </location>
</feature>
<dbReference type="EMBL" id="CAJHNH020004447">
    <property type="protein sequence ID" value="CAG5131088.1"/>
    <property type="molecule type" value="Genomic_DNA"/>
</dbReference>
<dbReference type="AlphaFoldDB" id="A0A8S3ZSX0"/>
<feature type="non-terminal residue" evidence="3">
    <location>
        <position position="1"/>
    </location>
</feature>